<dbReference type="Gene3D" id="3.40.50.1820">
    <property type="entry name" value="alpha/beta hydrolase"/>
    <property type="match status" value="2"/>
</dbReference>
<evidence type="ECO:0000313" key="3">
    <source>
        <dbReference type="EMBL" id="AXV09330.1"/>
    </source>
</evidence>
<dbReference type="SUPFAM" id="SSF53474">
    <property type="entry name" value="alpha/beta-Hydrolases"/>
    <property type="match status" value="1"/>
</dbReference>
<accession>A0A346Y4D3</accession>
<dbReference type="InterPro" id="IPR029058">
    <property type="entry name" value="AB_hydrolase_fold"/>
</dbReference>
<dbReference type="Pfam" id="PF02129">
    <property type="entry name" value="Peptidase_S15"/>
    <property type="match status" value="2"/>
</dbReference>
<dbReference type="Proteomes" id="UP000264006">
    <property type="component" value="Chromosome"/>
</dbReference>
<gene>
    <name evidence="3" type="ORF">DVS28_a4669</name>
</gene>
<name>A0A346Y4D3_9ACTN</name>
<dbReference type="InterPro" id="IPR013736">
    <property type="entry name" value="Xaa-Pro_dipept_C"/>
</dbReference>
<reference evidence="3 4" key="1">
    <citation type="submission" date="2018-09" db="EMBL/GenBank/DDBJ databases">
        <title>Complete genome sequence of Euzebya sp. DY32-46 isolated from seawater of Pacific Ocean.</title>
        <authorList>
            <person name="Xu L."/>
            <person name="Wu Y.-H."/>
            <person name="Xu X.-W."/>
        </authorList>
    </citation>
    <scope>NUCLEOTIDE SEQUENCE [LARGE SCALE GENOMIC DNA]</scope>
    <source>
        <strain evidence="3 4">DY32-46</strain>
    </source>
</reference>
<evidence type="ECO:0000313" key="4">
    <source>
        <dbReference type="Proteomes" id="UP000264006"/>
    </source>
</evidence>
<dbReference type="AlphaFoldDB" id="A0A346Y4D3"/>
<dbReference type="InterPro" id="IPR000383">
    <property type="entry name" value="Xaa-Pro-like_dom"/>
</dbReference>
<feature type="domain" description="Xaa-Pro dipeptidyl-peptidase C-terminal" evidence="2">
    <location>
        <begin position="339"/>
        <end position="617"/>
    </location>
</feature>
<evidence type="ECO:0000256" key="1">
    <source>
        <dbReference type="ARBA" id="ARBA00022801"/>
    </source>
</evidence>
<dbReference type="InterPro" id="IPR008979">
    <property type="entry name" value="Galactose-bd-like_sf"/>
</dbReference>
<dbReference type="GO" id="GO:0008239">
    <property type="term" value="F:dipeptidyl-peptidase activity"/>
    <property type="evidence" value="ECO:0007669"/>
    <property type="project" value="InterPro"/>
</dbReference>
<protein>
    <submittedName>
        <fullName evidence="3">Xaa-Pro dipeptidyl-peptidase</fullName>
    </submittedName>
</protein>
<dbReference type="SMART" id="SM00939">
    <property type="entry name" value="PepX_C"/>
    <property type="match status" value="1"/>
</dbReference>
<dbReference type="EMBL" id="CP031165">
    <property type="protein sequence ID" value="AXV09330.1"/>
    <property type="molecule type" value="Genomic_DNA"/>
</dbReference>
<evidence type="ECO:0000259" key="2">
    <source>
        <dbReference type="SMART" id="SM00939"/>
    </source>
</evidence>
<keyword evidence="1" id="KW-0378">Hydrolase</keyword>
<dbReference type="KEGG" id="euz:DVS28_a4669"/>
<dbReference type="Pfam" id="PF08530">
    <property type="entry name" value="PepX_C"/>
    <property type="match status" value="1"/>
</dbReference>
<organism evidence="3 4">
    <name type="scientific">Euzebya pacifica</name>
    <dbReference type="NCBI Taxonomy" id="1608957"/>
    <lineage>
        <taxon>Bacteria</taxon>
        <taxon>Bacillati</taxon>
        <taxon>Actinomycetota</taxon>
        <taxon>Nitriliruptoria</taxon>
        <taxon>Euzebyales</taxon>
    </lineage>
</organism>
<sequence>MLSLLVLPALPSSAATVTSVHYVPTTLPDDTTEYIRVEVRRDDSFDATGQGVKASMSPYNTLGDPTGTGTVVGNGLMAEGIAEAAVDVLGTRGSTGCWDYGGYNEQKAGVDAIRFLAGDIPDRDGNFLDWSNGRVGLTGVSYDGTTANMVAGAPLDMWTDERGSSIDADGTTPLKAIVPIAAISHWYGYAYSDGARFFLNSESATDEGFDTPLLFDHGFGDTVHLDEPESITDRAAECDAVEHEMQAYSRNPDYTDFWVERDFTTHAEDWTTNTLIVHGWNDYNVKQYEATYLYEALAPYADDPTTPDVVEGNGFDLRMWMTQSRHANGSGDGYTTLRDNFWRAHLLEGSAADAGATVVESFPHVRSQTETTSGGGVVAFSETWPPATTQTTSLFLNRTYEQDLDCTPVCIPGPGTGEVGELSYTNAFAGPLAGRSGSYGATSGWLDTGTSTEEISRTDPWSNDGEKAAVLGGQGYYSLAFSTTPLGRDVRIAGSAVLEGYFSLLGPISGTHITPILVDIDANDRYKTIQRGFLNVDYREGLESSAGAPSGMFRADVEFLPEDYVVPAGHRIGMILQSSNTVWALPGNPGGFTNVFLGGDDFDGTVLHLPLVDVAAGDTVFSDWPKP</sequence>
<dbReference type="Gene3D" id="2.60.120.260">
    <property type="entry name" value="Galactose-binding domain-like"/>
    <property type="match status" value="1"/>
</dbReference>
<dbReference type="SUPFAM" id="SSF49785">
    <property type="entry name" value="Galactose-binding domain-like"/>
    <property type="match status" value="1"/>
</dbReference>
<keyword evidence="4" id="KW-1185">Reference proteome</keyword>
<proteinExistence type="predicted"/>